<evidence type="ECO:0000256" key="4">
    <source>
        <dbReference type="ARBA" id="ARBA00023002"/>
    </source>
</evidence>
<comment type="caution">
    <text evidence="8">The sequence shown here is derived from an EMBL/GenBank/DDBJ whole genome shotgun (WGS) entry which is preliminary data.</text>
</comment>
<evidence type="ECO:0000313" key="8">
    <source>
        <dbReference type="EMBL" id="CAE7240132.1"/>
    </source>
</evidence>
<keyword evidence="4" id="KW-0560">Oxidoreductase</keyword>
<dbReference type="AlphaFoldDB" id="A0A812L6S5"/>
<dbReference type="SUPFAM" id="SSF48264">
    <property type="entry name" value="Cytochrome P450"/>
    <property type="match status" value="1"/>
</dbReference>
<evidence type="ECO:0000256" key="7">
    <source>
        <dbReference type="SAM" id="MobiDB-lite"/>
    </source>
</evidence>
<evidence type="ECO:0000313" key="9">
    <source>
        <dbReference type="Proteomes" id="UP000604046"/>
    </source>
</evidence>
<sequence length="649" mass="71079">MDAAEAFKDFESRQEGALERQAESGLLKCRSGWVSEWFVISPEYLVGFSSRTSSHVSLCICLTAITAVEEEDKVRDLRVEFIWEAGLRGRHVMDHGIGAEEGQDVTFHQLYGYPVLWLDVVKLALRLLKSRCRAGAGALPALAPLGRGMHVAWSACRVCLGITSIGVMALLSRILVGQYGPVLKHRKRLPKLDLGGPIIGQSHKVLKYGWSGGGNSWLRQMQAKNGPAYVFNLLFVNRVAVDYPLYEQYMQEMERSGKLRPLFSKSMERLLGKSSMLTLPGGRGGSLHAKLRQKVAPALSQQQLLLLVPQIQGLCRQVLEEMAEESAKEGATSLVPRTNRLTQSVAAASLLGALAAPNLPYLSRLSDLLDEVIAGLFTVPVEKSFGKLTPFGRAVQAKRQASELIDEMMDEARRRQAGAGAEDSDPSQQGPEAPGDVLARLAQDTQEGEALSPAEVQDTVLTVGFAGKVTAAAALPVAVAELARRPLWREALAKDAKDAQLGGGFESIEKARPTLQFIRESMRLAPPAAAFYRASEDWIELGEHGAVPPGMPVAVCMDYPGAGLDGEAAEFKPERWTEEFARKHFIYFGGATPHSCPGNKLALLEMQIFLQMLCRDYDFEVLSEDTYVDRAFTQVKFKDGLPMRVARKG</sequence>
<gene>
    <name evidence="8" type="primary">CYP707A1</name>
    <name evidence="8" type="ORF">SNAT2548_LOCUS10727</name>
</gene>
<dbReference type="PANTHER" id="PTHR24286:SF384">
    <property type="entry name" value="P450, PUTATIVE (EUROFUNG)-RELATED"/>
    <property type="match status" value="1"/>
</dbReference>
<organism evidence="8 9">
    <name type="scientific">Symbiodinium natans</name>
    <dbReference type="NCBI Taxonomy" id="878477"/>
    <lineage>
        <taxon>Eukaryota</taxon>
        <taxon>Sar</taxon>
        <taxon>Alveolata</taxon>
        <taxon>Dinophyceae</taxon>
        <taxon>Suessiales</taxon>
        <taxon>Symbiodiniaceae</taxon>
        <taxon>Symbiodinium</taxon>
    </lineage>
</organism>
<keyword evidence="6" id="KW-0503">Monooxygenase</keyword>
<dbReference type="InterPro" id="IPR001128">
    <property type="entry name" value="Cyt_P450"/>
</dbReference>
<keyword evidence="5" id="KW-0408">Iron</keyword>
<dbReference type="PANTHER" id="PTHR24286">
    <property type="entry name" value="CYTOCHROME P450 26"/>
    <property type="match status" value="1"/>
</dbReference>
<name>A0A812L6S5_9DINO</name>
<dbReference type="CDD" id="cd00302">
    <property type="entry name" value="cytochrome_P450"/>
    <property type="match status" value="1"/>
</dbReference>
<evidence type="ECO:0000256" key="3">
    <source>
        <dbReference type="ARBA" id="ARBA00022723"/>
    </source>
</evidence>
<dbReference type="GO" id="GO:0020037">
    <property type="term" value="F:heme binding"/>
    <property type="evidence" value="ECO:0007669"/>
    <property type="project" value="InterPro"/>
</dbReference>
<dbReference type="Pfam" id="PF00067">
    <property type="entry name" value="p450"/>
    <property type="match status" value="1"/>
</dbReference>
<dbReference type="OrthoDB" id="1470350at2759"/>
<proteinExistence type="inferred from homology"/>
<keyword evidence="3" id="KW-0479">Metal-binding</keyword>
<feature type="region of interest" description="Disordered" evidence="7">
    <location>
        <begin position="412"/>
        <end position="434"/>
    </location>
</feature>
<evidence type="ECO:0000256" key="2">
    <source>
        <dbReference type="ARBA" id="ARBA00022617"/>
    </source>
</evidence>
<dbReference type="InterPro" id="IPR036396">
    <property type="entry name" value="Cyt_P450_sf"/>
</dbReference>
<evidence type="ECO:0000256" key="5">
    <source>
        <dbReference type="ARBA" id="ARBA00023004"/>
    </source>
</evidence>
<dbReference type="GO" id="GO:0004497">
    <property type="term" value="F:monooxygenase activity"/>
    <property type="evidence" value="ECO:0007669"/>
    <property type="project" value="UniProtKB-KW"/>
</dbReference>
<evidence type="ECO:0000256" key="1">
    <source>
        <dbReference type="ARBA" id="ARBA00010617"/>
    </source>
</evidence>
<dbReference type="EMBL" id="CAJNDS010000902">
    <property type="protein sequence ID" value="CAE7240132.1"/>
    <property type="molecule type" value="Genomic_DNA"/>
</dbReference>
<protein>
    <submittedName>
        <fullName evidence="8">CYP707A1 protein</fullName>
    </submittedName>
</protein>
<accession>A0A812L6S5</accession>
<dbReference type="GO" id="GO:0016705">
    <property type="term" value="F:oxidoreductase activity, acting on paired donors, with incorporation or reduction of molecular oxygen"/>
    <property type="evidence" value="ECO:0007669"/>
    <property type="project" value="InterPro"/>
</dbReference>
<dbReference type="GO" id="GO:0016125">
    <property type="term" value="P:sterol metabolic process"/>
    <property type="evidence" value="ECO:0007669"/>
    <property type="project" value="TreeGrafter"/>
</dbReference>
<dbReference type="Gene3D" id="1.10.630.10">
    <property type="entry name" value="Cytochrome P450"/>
    <property type="match status" value="1"/>
</dbReference>
<comment type="similarity">
    <text evidence="1">Belongs to the cytochrome P450 family.</text>
</comment>
<dbReference type="Proteomes" id="UP000604046">
    <property type="component" value="Unassembled WGS sequence"/>
</dbReference>
<dbReference type="GO" id="GO:0005506">
    <property type="term" value="F:iron ion binding"/>
    <property type="evidence" value="ECO:0007669"/>
    <property type="project" value="InterPro"/>
</dbReference>
<reference evidence="8" key="1">
    <citation type="submission" date="2021-02" db="EMBL/GenBank/DDBJ databases">
        <authorList>
            <person name="Dougan E. K."/>
            <person name="Rhodes N."/>
            <person name="Thang M."/>
            <person name="Chan C."/>
        </authorList>
    </citation>
    <scope>NUCLEOTIDE SEQUENCE</scope>
</reference>
<evidence type="ECO:0000256" key="6">
    <source>
        <dbReference type="ARBA" id="ARBA00023033"/>
    </source>
</evidence>
<keyword evidence="9" id="KW-1185">Reference proteome</keyword>
<keyword evidence="2" id="KW-0349">Heme</keyword>